<protein>
    <submittedName>
        <fullName evidence="4">Uncharacterized protein</fullName>
    </submittedName>
</protein>
<evidence type="ECO:0000313" key="5">
    <source>
        <dbReference type="Proteomes" id="UP000184073"/>
    </source>
</evidence>
<keyword evidence="5" id="KW-1185">Reference proteome</keyword>
<dbReference type="AlphaFoldDB" id="A0A1L9P651"/>
<proteinExistence type="predicted"/>
<dbReference type="RefSeq" id="XP_040662762.1">
    <property type="nucleotide sequence ID" value="XM_040811204.1"/>
</dbReference>
<accession>A0A1L9P651</accession>
<dbReference type="PANTHER" id="PTHR32332:SF34">
    <property type="entry name" value="2-NITROPROPANE DIOXYGENASE FAMILY, PUTATIVE-RELATED"/>
    <property type="match status" value="1"/>
</dbReference>
<gene>
    <name evidence="4" type="ORF">ASPVEDRAFT_36385</name>
</gene>
<dbReference type="CDD" id="cd04730">
    <property type="entry name" value="NPD_like"/>
    <property type="match status" value="1"/>
</dbReference>
<dbReference type="OrthoDB" id="2349068at2759"/>
<dbReference type="Proteomes" id="UP000184073">
    <property type="component" value="Unassembled WGS sequence"/>
</dbReference>
<name>A0A1L9P651_ASPVE</name>
<dbReference type="GeneID" id="63726715"/>
<organism evidence="4 5">
    <name type="scientific">Aspergillus versicolor CBS 583.65</name>
    <dbReference type="NCBI Taxonomy" id="1036611"/>
    <lineage>
        <taxon>Eukaryota</taxon>
        <taxon>Fungi</taxon>
        <taxon>Dikarya</taxon>
        <taxon>Ascomycota</taxon>
        <taxon>Pezizomycotina</taxon>
        <taxon>Eurotiomycetes</taxon>
        <taxon>Eurotiomycetidae</taxon>
        <taxon>Eurotiales</taxon>
        <taxon>Aspergillaceae</taxon>
        <taxon>Aspergillus</taxon>
        <taxon>Aspergillus subgen. Nidulantes</taxon>
    </lineage>
</organism>
<keyword evidence="3" id="KW-0560">Oxidoreductase</keyword>
<evidence type="ECO:0000256" key="3">
    <source>
        <dbReference type="ARBA" id="ARBA00023002"/>
    </source>
</evidence>
<dbReference type="GO" id="GO:0018580">
    <property type="term" value="F:nitronate monooxygenase activity"/>
    <property type="evidence" value="ECO:0007669"/>
    <property type="project" value="InterPro"/>
</dbReference>
<keyword evidence="1" id="KW-0285">Flavoprotein</keyword>
<dbReference type="Pfam" id="PF03060">
    <property type="entry name" value="NMO"/>
    <property type="match status" value="1"/>
</dbReference>
<keyword evidence="2" id="KW-0288">FMN</keyword>
<dbReference type="Gene3D" id="3.20.20.70">
    <property type="entry name" value="Aldolase class I"/>
    <property type="match status" value="1"/>
</dbReference>
<dbReference type="STRING" id="1036611.A0A1L9P651"/>
<dbReference type="SUPFAM" id="SSF51412">
    <property type="entry name" value="Inosine monophosphate dehydrogenase (IMPDH)"/>
    <property type="match status" value="1"/>
</dbReference>
<evidence type="ECO:0000313" key="4">
    <source>
        <dbReference type="EMBL" id="OJI96999.1"/>
    </source>
</evidence>
<sequence>MTMQDYPWVQAPIIANAPMSGFATSDLAAAVTSANGLGLIGFLSDPKELDFQLQQASLRLKNQDKSPENAYPTDILPVGVGVITFGMSLSSFLPLVAKHKPAIVWLSFGEANDFKSWTEGIRATSPKTKIWVQIGTVSAALETARACQPDVLVLQGSDAGGHGHAHSSSIITLIPEVADALVQDGFVGDRRIPLIATGGIMDGRGVAAAMTLGAVGVVMGTRFLAARETVIPEEYQREILAASDGGESTVRSRVFDEMRAPSIWPGLYDGRCLRNRVYDEWEQGVSIEEIRRHVTASRAQSGEEFRNANSLWVGAGVGLVKRVDSAGDIVETVREDARRLLNWHSLPV</sequence>
<evidence type="ECO:0000256" key="1">
    <source>
        <dbReference type="ARBA" id="ARBA00022630"/>
    </source>
</evidence>
<dbReference type="InterPro" id="IPR004136">
    <property type="entry name" value="NMO"/>
</dbReference>
<dbReference type="PANTHER" id="PTHR32332">
    <property type="entry name" value="2-NITROPROPANE DIOXYGENASE"/>
    <property type="match status" value="1"/>
</dbReference>
<reference evidence="5" key="1">
    <citation type="journal article" date="2017" name="Genome Biol.">
        <title>Comparative genomics reveals high biological diversity and specific adaptations in the industrially and medically important fungal genus Aspergillus.</title>
        <authorList>
            <person name="de Vries R.P."/>
            <person name="Riley R."/>
            <person name="Wiebenga A."/>
            <person name="Aguilar-Osorio G."/>
            <person name="Amillis S."/>
            <person name="Uchima C.A."/>
            <person name="Anderluh G."/>
            <person name="Asadollahi M."/>
            <person name="Askin M."/>
            <person name="Barry K."/>
            <person name="Battaglia E."/>
            <person name="Bayram O."/>
            <person name="Benocci T."/>
            <person name="Braus-Stromeyer S.A."/>
            <person name="Caldana C."/>
            <person name="Canovas D."/>
            <person name="Cerqueira G.C."/>
            <person name="Chen F."/>
            <person name="Chen W."/>
            <person name="Choi C."/>
            <person name="Clum A."/>
            <person name="Dos Santos R.A."/>
            <person name="Damasio A.R."/>
            <person name="Diallinas G."/>
            <person name="Emri T."/>
            <person name="Fekete E."/>
            <person name="Flipphi M."/>
            <person name="Freyberg S."/>
            <person name="Gallo A."/>
            <person name="Gournas C."/>
            <person name="Habgood R."/>
            <person name="Hainaut M."/>
            <person name="Harispe M.L."/>
            <person name="Henrissat B."/>
            <person name="Hilden K.S."/>
            <person name="Hope R."/>
            <person name="Hossain A."/>
            <person name="Karabika E."/>
            <person name="Karaffa L."/>
            <person name="Karanyi Z."/>
            <person name="Krasevec N."/>
            <person name="Kuo A."/>
            <person name="Kusch H."/>
            <person name="LaButti K."/>
            <person name="Lagendijk E.L."/>
            <person name="Lapidus A."/>
            <person name="Levasseur A."/>
            <person name="Lindquist E."/>
            <person name="Lipzen A."/>
            <person name="Logrieco A.F."/>
            <person name="MacCabe A."/>
            <person name="Maekelae M.R."/>
            <person name="Malavazi I."/>
            <person name="Melin P."/>
            <person name="Meyer V."/>
            <person name="Mielnichuk N."/>
            <person name="Miskei M."/>
            <person name="Molnar A.P."/>
            <person name="Mule G."/>
            <person name="Ngan C.Y."/>
            <person name="Orejas M."/>
            <person name="Orosz E."/>
            <person name="Ouedraogo J.P."/>
            <person name="Overkamp K.M."/>
            <person name="Park H.-S."/>
            <person name="Perrone G."/>
            <person name="Piumi F."/>
            <person name="Punt P.J."/>
            <person name="Ram A.F."/>
            <person name="Ramon A."/>
            <person name="Rauscher S."/>
            <person name="Record E."/>
            <person name="Riano-Pachon D.M."/>
            <person name="Robert V."/>
            <person name="Roehrig J."/>
            <person name="Ruller R."/>
            <person name="Salamov A."/>
            <person name="Salih N.S."/>
            <person name="Samson R.A."/>
            <person name="Sandor E."/>
            <person name="Sanguinetti M."/>
            <person name="Schuetze T."/>
            <person name="Sepcic K."/>
            <person name="Shelest E."/>
            <person name="Sherlock G."/>
            <person name="Sophianopoulou V."/>
            <person name="Squina F.M."/>
            <person name="Sun H."/>
            <person name="Susca A."/>
            <person name="Todd R.B."/>
            <person name="Tsang A."/>
            <person name="Unkles S.E."/>
            <person name="van de Wiele N."/>
            <person name="van Rossen-Uffink D."/>
            <person name="Oliveira J.V."/>
            <person name="Vesth T.C."/>
            <person name="Visser J."/>
            <person name="Yu J.-H."/>
            <person name="Zhou M."/>
            <person name="Andersen M.R."/>
            <person name="Archer D.B."/>
            <person name="Baker S.E."/>
            <person name="Benoit I."/>
            <person name="Brakhage A.A."/>
            <person name="Braus G.H."/>
            <person name="Fischer R."/>
            <person name="Frisvad J.C."/>
            <person name="Goldman G.H."/>
            <person name="Houbraken J."/>
            <person name="Oakley B."/>
            <person name="Pocsi I."/>
            <person name="Scazzocchio C."/>
            <person name="Seiboth B."/>
            <person name="vanKuyk P.A."/>
            <person name="Wortman J."/>
            <person name="Dyer P.S."/>
            <person name="Grigoriev I.V."/>
        </authorList>
    </citation>
    <scope>NUCLEOTIDE SEQUENCE [LARGE SCALE GENOMIC DNA]</scope>
    <source>
        <strain evidence="5">CBS 583.65</strain>
    </source>
</reference>
<dbReference type="EMBL" id="KV878125">
    <property type="protein sequence ID" value="OJI96999.1"/>
    <property type="molecule type" value="Genomic_DNA"/>
</dbReference>
<dbReference type="InterPro" id="IPR013785">
    <property type="entry name" value="Aldolase_TIM"/>
</dbReference>
<dbReference type="VEuPathDB" id="FungiDB:ASPVEDRAFT_36385"/>
<evidence type="ECO:0000256" key="2">
    <source>
        <dbReference type="ARBA" id="ARBA00022643"/>
    </source>
</evidence>